<dbReference type="EMBL" id="JARK01000270">
    <property type="protein sequence ID" value="EYC39185.1"/>
    <property type="molecule type" value="Genomic_DNA"/>
</dbReference>
<dbReference type="Proteomes" id="UP000024635">
    <property type="component" value="Unassembled WGS sequence"/>
</dbReference>
<protein>
    <submittedName>
        <fullName evidence="1">Uncharacterized protein</fullName>
    </submittedName>
</protein>
<gene>
    <name evidence="1" type="primary">Acey_s0670.g1373</name>
    <name evidence="1" type="ORF">Y032_0670g1373</name>
</gene>
<reference evidence="2" key="1">
    <citation type="journal article" date="2015" name="Nat. Genet.">
        <title>The genome and transcriptome of the zoonotic hookworm Ancylostoma ceylanicum identify infection-specific gene families.</title>
        <authorList>
            <person name="Schwarz E.M."/>
            <person name="Hu Y."/>
            <person name="Antoshechkin I."/>
            <person name="Miller M.M."/>
            <person name="Sternberg P.W."/>
            <person name="Aroian R.V."/>
        </authorList>
    </citation>
    <scope>NUCLEOTIDE SEQUENCE</scope>
    <source>
        <strain evidence="2">HY135</strain>
    </source>
</reference>
<accession>A0A016WHR9</accession>
<sequence>MVNGRVVDVITEYSRDLQQMEFFEVAVALLGSVAQNDGNCSLAFSDVWRCQTMIQSLTGQVCFRREVNPKTRQQLRKNSFF</sequence>
<comment type="caution">
    <text evidence="1">The sequence shown here is derived from an EMBL/GenBank/DDBJ whole genome shotgun (WGS) entry which is preliminary data.</text>
</comment>
<proteinExistence type="predicted"/>
<name>A0A016WHR9_9BILA</name>
<evidence type="ECO:0000313" key="1">
    <source>
        <dbReference type="EMBL" id="EYC39185.1"/>
    </source>
</evidence>
<evidence type="ECO:0000313" key="2">
    <source>
        <dbReference type="Proteomes" id="UP000024635"/>
    </source>
</evidence>
<dbReference type="AlphaFoldDB" id="A0A016WHR9"/>
<keyword evidence="2" id="KW-1185">Reference proteome</keyword>
<organism evidence="1 2">
    <name type="scientific">Ancylostoma ceylanicum</name>
    <dbReference type="NCBI Taxonomy" id="53326"/>
    <lineage>
        <taxon>Eukaryota</taxon>
        <taxon>Metazoa</taxon>
        <taxon>Ecdysozoa</taxon>
        <taxon>Nematoda</taxon>
        <taxon>Chromadorea</taxon>
        <taxon>Rhabditida</taxon>
        <taxon>Rhabditina</taxon>
        <taxon>Rhabditomorpha</taxon>
        <taxon>Strongyloidea</taxon>
        <taxon>Ancylostomatidae</taxon>
        <taxon>Ancylostomatinae</taxon>
        <taxon>Ancylostoma</taxon>
    </lineage>
</organism>